<evidence type="ECO:0000256" key="1">
    <source>
        <dbReference type="ARBA" id="ARBA00009114"/>
    </source>
</evidence>
<dbReference type="PANTHER" id="PTHR42307:SF2">
    <property type="entry name" value="PUP DEAMIDASE_DEPUPYLASE"/>
    <property type="match status" value="1"/>
</dbReference>
<dbReference type="PANTHER" id="PTHR42307">
    <property type="entry name" value="PUP DEAMIDASE/DEPUPYLASE"/>
    <property type="match status" value="1"/>
</dbReference>
<dbReference type="PIRSF" id="PIRSF018077">
    <property type="entry name" value="UCP018077"/>
    <property type="match status" value="1"/>
</dbReference>
<gene>
    <name evidence="4" type="ORF">GCM10011354_10240</name>
</gene>
<dbReference type="EMBL" id="BMHA01000003">
    <property type="protein sequence ID" value="GGI04667.1"/>
    <property type="molecule type" value="Genomic_DNA"/>
</dbReference>
<feature type="active site" description="Proton acceptor" evidence="2">
    <location>
        <position position="90"/>
    </location>
</feature>
<dbReference type="GO" id="GO:0008233">
    <property type="term" value="F:peptidase activity"/>
    <property type="evidence" value="ECO:0007669"/>
    <property type="project" value="InterPro"/>
</dbReference>
<reference evidence="4" key="1">
    <citation type="journal article" date="2014" name="Int. J. Syst. Evol. Microbiol.">
        <title>Complete genome sequence of Corynebacterium casei LMG S-19264T (=DSM 44701T), isolated from a smear-ripened cheese.</title>
        <authorList>
            <consortium name="US DOE Joint Genome Institute (JGI-PGF)"/>
            <person name="Walter F."/>
            <person name="Albersmeier A."/>
            <person name="Kalinowski J."/>
            <person name="Ruckert C."/>
        </authorList>
    </citation>
    <scope>NUCLEOTIDE SEQUENCE</scope>
    <source>
        <strain evidence="4">CGMCC 1.14988</strain>
    </source>
</reference>
<comment type="caution">
    <text evidence="4">The sequence shown here is derived from an EMBL/GenBank/DDBJ whole genome shotgun (WGS) entry which is preliminary data.</text>
</comment>
<dbReference type="GO" id="GO:0016811">
    <property type="term" value="F:hydrolase activity, acting on carbon-nitrogen (but not peptide) bonds, in linear amides"/>
    <property type="evidence" value="ECO:0007669"/>
    <property type="project" value="InterPro"/>
</dbReference>
<evidence type="ECO:0000313" key="4">
    <source>
        <dbReference type="EMBL" id="GGI04667.1"/>
    </source>
</evidence>
<name>A0A8J3A906_9ACTN</name>
<organism evidence="4 5">
    <name type="scientific">Egicoccus halophilus</name>
    <dbReference type="NCBI Taxonomy" id="1670830"/>
    <lineage>
        <taxon>Bacteria</taxon>
        <taxon>Bacillati</taxon>
        <taxon>Actinomycetota</taxon>
        <taxon>Nitriliruptoria</taxon>
        <taxon>Egicoccales</taxon>
        <taxon>Egicoccaceae</taxon>
        <taxon>Egicoccus</taxon>
    </lineage>
</organism>
<dbReference type="GO" id="GO:0000502">
    <property type="term" value="C:proteasome complex"/>
    <property type="evidence" value="ECO:0007669"/>
    <property type="project" value="UniProtKB-KW"/>
</dbReference>
<dbReference type="NCBIfam" id="TIGR03688">
    <property type="entry name" value="depupylase_Dop"/>
    <property type="match status" value="1"/>
</dbReference>
<dbReference type="OrthoDB" id="9760627at2"/>
<dbReference type="InterPro" id="IPR022366">
    <property type="entry name" value="Pup_deamidase"/>
</dbReference>
<comment type="similarity">
    <text evidence="1">Belongs to the Pup ligase/Pup deamidase family. Pup deamidase subfamily.</text>
</comment>
<dbReference type="GO" id="GO:0005524">
    <property type="term" value="F:ATP binding"/>
    <property type="evidence" value="ECO:0007669"/>
    <property type="project" value="TreeGrafter"/>
</dbReference>
<dbReference type="GO" id="GO:0070490">
    <property type="term" value="P:protein pupylation"/>
    <property type="evidence" value="ECO:0007669"/>
    <property type="project" value="TreeGrafter"/>
</dbReference>
<dbReference type="RefSeq" id="WP_130649735.1">
    <property type="nucleotide sequence ID" value="NZ_BMHA01000003.1"/>
</dbReference>
<keyword evidence="5" id="KW-1185">Reference proteome</keyword>
<accession>A0A8J3A906</accession>
<dbReference type="InterPro" id="IPR004347">
    <property type="entry name" value="Pup_ligase/deamidase"/>
</dbReference>
<feature type="compositionally biased region" description="Basic and acidic residues" evidence="3">
    <location>
        <begin position="43"/>
        <end position="69"/>
    </location>
</feature>
<dbReference type="Pfam" id="PF03136">
    <property type="entry name" value="Pup_ligase"/>
    <property type="match status" value="1"/>
</dbReference>
<sequence>MATNKYVGVETEYGIAVDGPREVNPVLASSLVVGAYRGAGDRDVRWDHTDEHPMRDARGYETPDAHEPVTDDELGLANTVLTNGARFYVDHAHPEYATPECANARDLVVWDKAGERILEDAARLAATTLPPGHRVLVHKNNTDGKGAAYGTHENYLVPREVPFGRLTRQLQPFFLSRLLYVGAGRLGSEFSGLDVPFQLSQRADFFEVEVGLETTLKRPLMNTRDEPHADPERYRRLHVINGDANLCEVATYLKVGTMLLVLDLIEDEALPEPPAIHRPVQAFHAISHDLTARVTLSTEDGRRVTPLELQWHYYEAAVRYVKEQGRADGHAIDVLERWEAVLTTAEADPRRLAGRVDWATKLELLEQYRERHGLDWDHDRLKMVDLQYHDVRRDKGLYQRLAARGRVERLVSEAEIQAAMATPPTDTRAWFRGECLRRFPDQVVAAGWDSLIFDVGRDALQRVPMMEPGRGTREHVGDLLDRVEDAAALIEALSG</sequence>
<evidence type="ECO:0000256" key="3">
    <source>
        <dbReference type="SAM" id="MobiDB-lite"/>
    </source>
</evidence>
<reference evidence="4" key="2">
    <citation type="submission" date="2020-09" db="EMBL/GenBank/DDBJ databases">
        <authorList>
            <person name="Sun Q."/>
            <person name="Zhou Y."/>
        </authorList>
    </citation>
    <scope>NUCLEOTIDE SEQUENCE</scope>
    <source>
        <strain evidence="4">CGMCC 1.14988</strain>
    </source>
</reference>
<dbReference type="AlphaFoldDB" id="A0A8J3A906"/>
<feature type="region of interest" description="Disordered" evidence="3">
    <location>
        <begin position="43"/>
        <end position="70"/>
    </location>
</feature>
<dbReference type="GO" id="GO:0019941">
    <property type="term" value="P:modification-dependent protein catabolic process"/>
    <property type="evidence" value="ECO:0007669"/>
    <property type="project" value="InterPro"/>
</dbReference>
<dbReference type="Proteomes" id="UP000650511">
    <property type="component" value="Unassembled WGS sequence"/>
</dbReference>
<keyword evidence="4" id="KW-0647">Proteasome</keyword>
<evidence type="ECO:0000256" key="2">
    <source>
        <dbReference type="PIRSR" id="PIRSR018077-1"/>
    </source>
</evidence>
<dbReference type="GO" id="GO:0010498">
    <property type="term" value="P:proteasomal protein catabolic process"/>
    <property type="evidence" value="ECO:0007669"/>
    <property type="project" value="InterPro"/>
</dbReference>
<evidence type="ECO:0000313" key="5">
    <source>
        <dbReference type="Proteomes" id="UP000650511"/>
    </source>
</evidence>
<protein>
    <submittedName>
        <fullName evidence="4">Proteasome accessory factor PafA2</fullName>
    </submittedName>
</protein>
<proteinExistence type="inferred from homology"/>